<reference evidence="1 2" key="1">
    <citation type="submission" date="2022-12" db="EMBL/GenBank/DDBJ databases">
        <title>Chromosome-scale assembly of the Ensete ventricosum genome.</title>
        <authorList>
            <person name="Dussert Y."/>
            <person name="Stocks J."/>
            <person name="Wendawek A."/>
            <person name="Woldeyes F."/>
            <person name="Nichols R.A."/>
            <person name="Borrell J.S."/>
        </authorList>
    </citation>
    <scope>NUCLEOTIDE SEQUENCE [LARGE SCALE GENOMIC DNA]</scope>
    <source>
        <strain evidence="2">cv. Maze</strain>
        <tissue evidence="1">Seeds</tissue>
    </source>
</reference>
<dbReference type="Proteomes" id="UP001222027">
    <property type="component" value="Unassembled WGS sequence"/>
</dbReference>
<comment type="caution">
    <text evidence="1">The sequence shown here is derived from an EMBL/GenBank/DDBJ whole genome shotgun (WGS) entry which is preliminary data.</text>
</comment>
<proteinExistence type="predicted"/>
<evidence type="ECO:0000313" key="1">
    <source>
        <dbReference type="EMBL" id="KAJ8477833.1"/>
    </source>
</evidence>
<organism evidence="1 2">
    <name type="scientific">Ensete ventricosum</name>
    <name type="common">Abyssinian banana</name>
    <name type="synonym">Musa ensete</name>
    <dbReference type="NCBI Taxonomy" id="4639"/>
    <lineage>
        <taxon>Eukaryota</taxon>
        <taxon>Viridiplantae</taxon>
        <taxon>Streptophyta</taxon>
        <taxon>Embryophyta</taxon>
        <taxon>Tracheophyta</taxon>
        <taxon>Spermatophyta</taxon>
        <taxon>Magnoliopsida</taxon>
        <taxon>Liliopsida</taxon>
        <taxon>Zingiberales</taxon>
        <taxon>Musaceae</taxon>
        <taxon>Ensete</taxon>
    </lineage>
</organism>
<protein>
    <submittedName>
        <fullName evidence="1">Uncharacterized protein</fullName>
    </submittedName>
</protein>
<dbReference type="AlphaFoldDB" id="A0AAV8QMQ6"/>
<accession>A0AAV8QMQ6</accession>
<name>A0AAV8QMQ6_ENSVE</name>
<keyword evidence="2" id="KW-1185">Reference proteome</keyword>
<evidence type="ECO:0000313" key="2">
    <source>
        <dbReference type="Proteomes" id="UP001222027"/>
    </source>
</evidence>
<dbReference type="EMBL" id="JAQQAF010000006">
    <property type="protein sequence ID" value="KAJ8477833.1"/>
    <property type="molecule type" value="Genomic_DNA"/>
</dbReference>
<gene>
    <name evidence="1" type="ORF">OPV22_021560</name>
</gene>
<sequence length="72" mass="8437">MLRGNRLAKAYSIICFFDTRVGVTASLEAAINCTLGIFIDRLLSNRLGERSWREKWNKAVLLRQQMDWFQLM</sequence>